<evidence type="ECO:0000256" key="2">
    <source>
        <dbReference type="ARBA" id="ARBA00022980"/>
    </source>
</evidence>
<dbReference type="PANTHER" id="PTHR12934:SF11">
    <property type="entry name" value="LARGE RIBOSOMAL SUBUNIT PROTEIN UL15M"/>
    <property type="match status" value="1"/>
</dbReference>
<comment type="similarity">
    <text evidence="1 4">Belongs to the universal ribosomal protein uL15 family.</text>
</comment>
<dbReference type="InterPro" id="IPR036227">
    <property type="entry name" value="Ribosomal_uL15/eL18_sf"/>
</dbReference>
<keyword evidence="2 4" id="KW-0689">Ribosomal protein</keyword>
<feature type="region of interest" description="Disordered" evidence="5">
    <location>
        <begin position="1"/>
        <end position="57"/>
    </location>
</feature>
<keyword evidence="3 4" id="KW-0687">Ribonucleoprotein</keyword>
<evidence type="ECO:0000256" key="1">
    <source>
        <dbReference type="ARBA" id="ARBA00007320"/>
    </source>
</evidence>
<comment type="caution">
    <text evidence="7">The sequence shown here is derived from an EMBL/GenBank/DDBJ whole genome shotgun (WGS) entry which is preliminary data.</text>
</comment>
<reference evidence="7 8" key="1">
    <citation type="submission" date="2020-08" db="EMBL/GenBank/DDBJ databases">
        <title>Genomic Encyclopedia of Type Strains, Phase IV (KMG-V): Genome sequencing to study the core and pangenomes of soil and plant-associated prokaryotes.</title>
        <authorList>
            <person name="Whitman W."/>
        </authorList>
    </citation>
    <scope>NUCLEOTIDE SEQUENCE [LARGE SCALE GENOMIC DNA]</scope>
    <source>
        <strain evidence="7 8">M8UP14</strain>
    </source>
</reference>
<dbReference type="RefSeq" id="WP_184213785.1">
    <property type="nucleotide sequence ID" value="NZ_JACHIP010000001.1"/>
</dbReference>
<dbReference type="InterPro" id="IPR021131">
    <property type="entry name" value="Ribosomal_uL15/eL18"/>
</dbReference>
<evidence type="ECO:0000256" key="5">
    <source>
        <dbReference type="SAM" id="MobiDB-lite"/>
    </source>
</evidence>
<dbReference type="Pfam" id="PF00828">
    <property type="entry name" value="Ribosomal_L27A"/>
    <property type="match status" value="1"/>
</dbReference>
<evidence type="ECO:0000313" key="8">
    <source>
        <dbReference type="Proteomes" id="UP000540989"/>
    </source>
</evidence>
<dbReference type="SUPFAM" id="SSF52080">
    <property type="entry name" value="Ribosomal proteins L15p and L18e"/>
    <property type="match status" value="1"/>
</dbReference>
<comment type="function">
    <text evidence="4">Binds to the 23S rRNA.</text>
</comment>
<evidence type="ECO:0000256" key="3">
    <source>
        <dbReference type="ARBA" id="ARBA00023274"/>
    </source>
</evidence>
<evidence type="ECO:0000259" key="6">
    <source>
        <dbReference type="Pfam" id="PF00828"/>
    </source>
</evidence>
<dbReference type="AlphaFoldDB" id="A0A7W7ZA06"/>
<dbReference type="GO" id="GO:0022625">
    <property type="term" value="C:cytosolic large ribosomal subunit"/>
    <property type="evidence" value="ECO:0007669"/>
    <property type="project" value="TreeGrafter"/>
</dbReference>
<keyword evidence="4" id="KW-0694">RNA-binding</keyword>
<organism evidence="7 8">
    <name type="scientific">Granulicella aggregans</name>
    <dbReference type="NCBI Taxonomy" id="474949"/>
    <lineage>
        <taxon>Bacteria</taxon>
        <taxon>Pseudomonadati</taxon>
        <taxon>Acidobacteriota</taxon>
        <taxon>Terriglobia</taxon>
        <taxon>Terriglobales</taxon>
        <taxon>Acidobacteriaceae</taxon>
        <taxon>Granulicella</taxon>
    </lineage>
</organism>
<dbReference type="GO" id="GO:0003735">
    <property type="term" value="F:structural constituent of ribosome"/>
    <property type="evidence" value="ECO:0007669"/>
    <property type="project" value="InterPro"/>
</dbReference>
<feature type="domain" description="Large ribosomal subunit protein uL15/eL18" evidence="6">
    <location>
        <begin position="81"/>
        <end position="149"/>
    </location>
</feature>
<gene>
    <name evidence="4" type="primary">rplO</name>
    <name evidence="7" type="ORF">HDF16_000760</name>
</gene>
<keyword evidence="8" id="KW-1185">Reference proteome</keyword>
<comment type="subunit">
    <text evidence="4">Part of the 50S ribosomal subunit.</text>
</comment>
<dbReference type="NCBIfam" id="TIGR01071">
    <property type="entry name" value="rplO_bact"/>
    <property type="match status" value="1"/>
</dbReference>
<dbReference type="InterPro" id="IPR030878">
    <property type="entry name" value="Ribosomal_uL15"/>
</dbReference>
<dbReference type="InterPro" id="IPR005749">
    <property type="entry name" value="Ribosomal_uL15_bac-type"/>
</dbReference>
<sequence>MAIRNLSNLRAPKKANENKKRVGRGMGSGMGKTSTRGHKGQGSRSGSSLMRGFEGGQMPLHRRLPKRGFTNIFRVEYTVLGLDRVAELVAEHGAIEFTLEKIVELNLLRRKNGLIKVLNNGEISSAVTIHAHKFSKSAKEAIEKAGGKAIVIGEAAAA</sequence>
<dbReference type="GO" id="GO:0019843">
    <property type="term" value="F:rRNA binding"/>
    <property type="evidence" value="ECO:0007669"/>
    <property type="project" value="UniProtKB-UniRule"/>
</dbReference>
<dbReference type="HAMAP" id="MF_01341">
    <property type="entry name" value="Ribosomal_uL15"/>
    <property type="match status" value="1"/>
</dbReference>
<dbReference type="EMBL" id="JACHIP010000001">
    <property type="protein sequence ID" value="MBB5056091.1"/>
    <property type="molecule type" value="Genomic_DNA"/>
</dbReference>
<proteinExistence type="inferred from homology"/>
<accession>A0A7W7ZA06</accession>
<evidence type="ECO:0000313" key="7">
    <source>
        <dbReference type="EMBL" id="MBB5056091.1"/>
    </source>
</evidence>
<keyword evidence="4" id="KW-0699">rRNA-binding</keyword>
<name>A0A7W7ZA06_9BACT</name>
<dbReference type="Gene3D" id="3.100.10.10">
    <property type="match status" value="1"/>
</dbReference>
<protein>
    <recommendedName>
        <fullName evidence="4">Large ribosomal subunit protein uL15</fullName>
    </recommendedName>
</protein>
<dbReference type="GO" id="GO:0006412">
    <property type="term" value="P:translation"/>
    <property type="evidence" value="ECO:0007669"/>
    <property type="project" value="UniProtKB-UniRule"/>
</dbReference>
<dbReference type="Proteomes" id="UP000540989">
    <property type="component" value="Unassembled WGS sequence"/>
</dbReference>
<evidence type="ECO:0000256" key="4">
    <source>
        <dbReference type="HAMAP-Rule" id="MF_01341"/>
    </source>
</evidence>
<dbReference type="PANTHER" id="PTHR12934">
    <property type="entry name" value="50S RIBOSOMAL PROTEIN L15"/>
    <property type="match status" value="1"/>
</dbReference>